<organism evidence="6 7">
    <name type="scientific">Trichogramma brassicae</name>
    <dbReference type="NCBI Taxonomy" id="86971"/>
    <lineage>
        <taxon>Eukaryota</taxon>
        <taxon>Metazoa</taxon>
        <taxon>Ecdysozoa</taxon>
        <taxon>Arthropoda</taxon>
        <taxon>Hexapoda</taxon>
        <taxon>Insecta</taxon>
        <taxon>Pterygota</taxon>
        <taxon>Neoptera</taxon>
        <taxon>Endopterygota</taxon>
        <taxon>Hymenoptera</taxon>
        <taxon>Apocrita</taxon>
        <taxon>Proctotrupomorpha</taxon>
        <taxon>Chalcidoidea</taxon>
        <taxon>Trichogrammatidae</taxon>
        <taxon>Trichogramma</taxon>
    </lineage>
</organism>
<comment type="subcellular location">
    <subcellularLocation>
        <location evidence="1">Membrane</location>
        <topology evidence="1">Multi-pass membrane protein</topology>
    </subcellularLocation>
</comment>
<feature type="compositionally biased region" description="Basic and acidic residues" evidence="5">
    <location>
        <begin position="187"/>
        <end position="198"/>
    </location>
</feature>
<evidence type="ECO:0000256" key="1">
    <source>
        <dbReference type="ARBA" id="ARBA00004141"/>
    </source>
</evidence>
<evidence type="ECO:0000313" key="7">
    <source>
        <dbReference type="Proteomes" id="UP000479190"/>
    </source>
</evidence>
<dbReference type="PRINTS" id="PR00762">
    <property type="entry name" value="CLCHANNEL"/>
</dbReference>
<evidence type="ECO:0000256" key="2">
    <source>
        <dbReference type="ARBA" id="ARBA00022692"/>
    </source>
</evidence>
<dbReference type="Gene3D" id="1.10.3080.10">
    <property type="entry name" value="Clc chloride channel"/>
    <property type="match status" value="1"/>
</dbReference>
<evidence type="ECO:0000256" key="5">
    <source>
        <dbReference type="SAM" id="MobiDB-lite"/>
    </source>
</evidence>
<feature type="compositionally biased region" description="Polar residues" evidence="5">
    <location>
        <begin position="66"/>
        <end position="92"/>
    </location>
</feature>
<keyword evidence="7" id="KW-1185">Reference proteome</keyword>
<sequence length="224" mass="23974">MSIDPSDHVNVLVSTSVNSNNDNNQGADDSDDDILPISSCAQRISPSEAQRGGGATAADSFGNPEIASNVNRRNTPSLYSSSRASHSNNAESRATFRHDTESASTRHNVRFYSEDEVSPGSTNFLSSRYETFVSSGKYALLGAAGQLGGVVRMTISLTCILIEATQVCNTTTSIPTITSSRPTALTGRERSQRGRGYDHAQGCSQVSHLEASRTHGPRRAVDYK</sequence>
<dbReference type="EMBL" id="CADCXV010000776">
    <property type="protein sequence ID" value="CAB0035252.1"/>
    <property type="molecule type" value="Genomic_DNA"/>
</dbReference>
<dbReference type="GO" id="GO:0016020">
    <property type="term" value="C:membrane"/>
    <property type="evidence" value="ECO:0007669"/>
    <property type="project" value="UniProtKB-SubCell"/>
</dbReference>
<feature type="compositionally biased region" description="Low complexity" evidence="5">
    <location>
        <begin position="16"/>
        <end position="27"/>
    </location>
</feature>
<evidence type="ECO:0000313" key="6">
    <source>
        <dbReference type="EMBL" id="CAB0035252.1"/>
    </source>
</evidence>
<keyword evidence="3" id="KW-1133">Transmembrane helix</keyword>
<evidence type="ECO:0000256" key="3">
    <source>
        <dbReference type="ARBA" id="ARBA00022989"/>
    </source>
</evidence>
<dbReference type="InterPro" id="IPR014743">
    <property type="entry name" value="Cl-channel_core"/>
</dbReference>
<feature type="region of interest" description="Disordered" evidence="5">
    <location>
        <begin position="16"/>
        <end position="35"/>
    </location>
</feature>
<keyword evidence="2" id="KW-0812">Transmembrane</keyword>
<protein>
    <submittedName>
        <fullName evidence="6">Uncharacterized protein</fullName>
    </submittedName>
</protein>
<proteinExistence type="predicted"/>
<dbReference type="SUPFAM" id="SSF81340">
    <property type="entry name" value="Clc chloride channel"/>
    <property type="match status" value="1"/>
</dbReference>
<dbReference type="Proteomes" id="UP000479190">
    <property type="component" value="Unassembled WGS sequence"/>
</dbReference>
<evidence type="ECO:0000256" key="4">
    <source>
        <dbReference type="ARBA" id="ARBA00023136"/>
    </source>
</evidence>
<accession>A0A6H5IFC2</accession>
<keyword evidence="4" id="KW-0472">Membrane</keyword>
<dbReference type="AlphaFoldDB" id="A0A6H5IFC2"/>
<dbReference type="InterPro" id="IPR001807">
    <property type="entry name" value="ClC"/>
</dbReference>
<name>A0A6H5IFC2_9HYME</name>
<reference evidence="6 7" key="1">
    <citation type="submission" date="2020-02" db="EMBL/GenBank/DDBJ databases">
        <authorList>
            <person name="Ferguson B K."/>
        </authorList>
    </citation>
    <scope>NUCLEOTIDE SEQUENCE [LARGE SCALE GENOMIC DNA]</scope>
</reference>
<gene>
    <name evidence="6" type="ORF">TBRA_LOCUS7150</name>
</gene>
<feature type="region of interest" description="Disordered" evidence="5">
    <location>
        <begin position="45"/>
        <end position="102"/>
    </location>
</feature>
<feature type="region of interest" description="Disordered" evidence="5">
    <location>
        <begin position="179"/>
        <end position="224"/>
    </location>
</feature>
<dbReference type="GO" id="GO:0015108">
    <property type="term" value="F:chloride transmembrane transporter activity"/>
    <property type="evidence" value="ECO:0007669"/>
    <property type="project" value="InterPro"/>
</dbReference>